<evidence type="ECO:0000256" key="1">
    <source>
        <dbReference type="ARBA" id="ARBA00044755"/>
    </source>
</evidence>
<dbReference type="InterPro" id="IPR007607">
    <property type="entry name" value="BacA/B"/>
</dbReference>
<reference evidence="2 3" key="1">
    <citation type="submission" date="2022-05" db="EMBL/GenBank/DDBJ databases">
        <title>Flavobacterium sp., isolated from activated sludge.</title>
        <authorList>
            <person name="Ran Q."/>
        </authorList>
    </citation>
    <scope>NUCLEOTIDE SEQUENCE [LARGE SCALE GENOMIC DNA]</scope>
    <source>
        <strain evidence="2 3">HXWNR69</strain>
    </source>
</reference>
<sequence length="117" mass="12619">MFEKVKNEDHLLGQTNRIVEGTTITGDITTQADFRLDGKLKGNFTSEGKIVIGPKGEVIGDIICKNIDIEGVFSGKLQAEGMLNVKSKAHITGEVIVGKLAVEPGARFEASCEMRNT</sequence>
<dbReference type="Pfam" id="PF04519">
    <property type="entry name" value="Bactofilin"/>
    <property type="match status" value="1"/>
</dbReference>
<dbReference type="PANTHER" id="PTHR35024:SF4">
    <property type="entry name" value="POLYMER-FORMING CYTOSKELETAL PROTEIN"/>
    <property type="match status" value="1"/>
</dbReference>
<protein>
    <submittedName>
        <fullName evidence="2">Polymer-forming cytoskeletal protein</fullName>
    </submittedName>
</protein>
<dbReference type="Proteomes" id="UP001203342">
    <property type="component" value="Unassembled WGS sequence"/>
</dbReference>
<dbReference type="PANTHER" id="PTHR35024">
    <property type="entry name" value="HYPOTHETICAL CYTOSOLIC PROTEIN"/>
    <property type="match status" value="1"/>
</dbReference>
<proteinExistence type="inferred from homology"/>
<dbReference type="RefSeq" id="WP_250580521.1">
    <property type="nucleotide sequence ID" value="NZ_JAMLJN010000002.1"/>
</dbReference>
<evidence type="ECO:0000313" key="3">
    <source>
        <dbReference type="Proteomes" id="UP001203342"/>
    </source>
</evidence>
<dbReference type="EMBL" id="JAMLJN010000002">
    <property type="protein sequence ID" value="MCL9769580.1"/>
    <property type="molecule type" value="Genomic_DNA"/>
</dbReference>
<keyword evidence="3" id="KW-1185">Reference proteome</keyword>
<evidence type="ECO:0000313" key="2">
    <source>
        <dbReference type="EMBL" id="MCL9769580.1"/>
    </source>
</evidence>
<accession>A0ABT0TF22</accession>
<comment type="similarity">
    <text evidence="1">Belongs to the bactofilin family.</text>
</comment>
<organism evidence="2 3">
    <name type="scientific">Flavobacterium fragile</name>
    <dbReference type="NCBI Taxonomy" id="2949085"/>
    <lineage>
        <taxon>Bacteria</taxon>
        <taxon>Pseudomonadati</taxon>
        <taxon>Bacteroidota</taxon>
        <taxon>Flavobacteriia</taxon>
        <taxon>Flavobacteriales</taxon>
        <taxon>Flavobacteriaceae</taxon>
        <taxon>Flavobacterium</taxon>
    </lineage>
</organism>
<name>A0ABT0TF22_9FLAO</name>
<comment type="caution">
    <text evidence="2">The sequence shown here is derived from an EMBL/GenBank/DDBJ whole genome shotgun (WGS) entry which is preliminary data.</text>
</comment>
<gene>
    <name evidence="2" type="ORF">NAT47_04035</name>
</gene>